<dbReference type="SUPFAM" id="SSF48508">
    <property type="entry name" value="Nuclear receptor ligand-binding domain"/>
    <property type="match status" value="1"/>
</dbReference>
<organism evidence="15 16">
    <name type="scientific">Acrobeloides nanus</name>
    <dbReference type="NCBI Taxonomy" id="290746"/>
    <lineage>
        <taxon>Eukaryota</taxon>
        <taxon>Metazoa</taxon>
        <taxon>Ecdysozoa</taxon>
        <taxon>Nematoda</taxon>
        <taxon>Chromadorea</taxon>
        <taxon>Rhabditida</taxon>
        <taxon>Tylenchina</taxon>
        <taxon>Cephalobomorpha</taxon>
        <taxon>Cephaloboidea</taxon>
        <taxon>Cephalobidae</taxon>
        <taxon>Acrobeloides</taxon>
    </lineage>
</organism>
<evidence type="ECO:0000259" key="13">
    <source>
        <dbReference type="PROSITE" id="PS51030"/>
    </source>
</evidence>
<dbReference type="Pfam" id="PF00104">
    <property type="entry name" value="Hormone_recep"/>
    <property type="match status" value="1"/>
</dbReference>
<keyword evidence="4 11" id="KW-0863">Zinc-finger</keyword>
<dbReference type="FunFam" id="3.30.50.10:FF:000030">
    <property type="entry name" value="Nuclear Hormone Receptor family"/>
    <property type="match status" value="1"/>
</dbReference>
<dbReference type="PROSITE" id="PS51030">
    <property type="entry name" value="NUCLEAR_REC_DBD_2"/>
    <property type="match status" value="1"/>
</dbReference>
<dbReference type="PANTHER" id="PTHR45680">
    <property type="entry name" value="NUCLEAR HORMONE RECEPTOR FAMILY"/>
    <property type="match status" value="1"/>
</dbReference>
<dbReference type="PRINTS" id="PR00047">
    <property type="entry name" value="STROIDFINGER"/>
</dbReference>
<dbReference type="WBParaSite" id="ACRNAN_scaffold4909.g21801.t1">
    <property type="protein sequence ID" value="ACRNAN_scaffold4909.g21801.t1"/>
    <property type="gene ID" value="ACRNAN_scaffold4909.g21801"/>
</dbReference>
<dbReference type="InterPro" id="IPR035500">
    <property type="entry name" value="NHR-like_dom_sf"/>
</dbReference>
<evidence type="ECO:0000313" key="15">
    <source>
        <dbReference type="Proteomes" id="UP000887540"/>
    </source>
</evidence>
<dbReference type="CDD" id="cd06960">
    <property type="entry name" value="NR_DBD_HNF4A"/>
    <property type="match status" value="1"/>
</dbReference>
<evidence type="ECO:0000256" key="9">
    <source>
        <dbReference type="ARBA" id="ARBA00023170"/>
    </source>
</evidence>
<keyword evidence="15" id="KW-1185">Reference proteome</keyword>
<keyword evidence="9 11" id="KW-0675">Receptor</keyword>
<dbReference type="Proteomes" id="UP000887540">
    <property type="component" value="Unplaced"/>
</dbReference>
<dbReference type="PROSITE" id="PS00031">
    <property type="entry name" value="NUCLEAR_REC_DBD_1"/>
    <property type="match status" value="1"/>
</dbReference>
<evidence type="ECO:0000256" key="11">
    <source>
        <dbReference type="RuleBase" id="RU004334"/>
    </source>
</evidence>
<keyword evidence="8 11" id="KW-0804">Transcription</keyword>
<dbReference type="SMART" id="SM00430">
    <property type="entry name" value="HOLI"/>
    <property type="match status" value="1"/>
</dbReference>
<keyword evidence="3 11" id="KW-0479">Metal-binding</keyword>
<feature type="compositionally biased region" description="Polar residues" evidence="12">
    <location>
        <begin position="84"/>
        <end position="103"/>
    </location>
</feature>
<evidence type="ECO:0000256" key="3">
    <source>
        <dbReference type="ARBA" id="ARBA00022723"/>
    </source>
</evidence>
<evidence type="ECO:0000256" key="2">
    <source>
        <dbReference type="ARBA" id="ARBA00005993"/>
    </source>
</evidence>
<dbReference type="InterPro" id="IPR000536">
    <property type="entry name" value="Nucl_hrmn_rcpt_lig-bd"/>
</dbReference>
<evidence type="ECO:0000256" key="1">
    <source>
        <dbReference type="ARBA" id="ARBA00004123"/>
    </source>
</evidence>
<dbReference type="GO" id="GO:0008270">
    <property type="term" value="F:zinc ion binding"/>
    <property type="evidence" value="ECO:0007669"/>
    <property type="project" value="UniProtKB-KW"/>
</dbReference>
<comment type="subcellular location">
    <subcellularLocation>
        <location evidence="1 11">Nucleus</location>
    </subcellularLocation>
</comment>
<proteinExistence type="inferred from homology"/>
<dbReference type="Gene3D" id="1.10.565.10">
    <property type="entry name" value="Retinoid X Receptor"/>
    <property type="match status" value="1"/>
</dbReference>
<evidence type="ECO:0000313" key="16">
    <source>
        <dbReference type="WBParaSite" id="ACRNAN_scaffold4909.g21801.t1"/>
    </source>
</evidence>
<comment type="similarity">
    <text evidence="2 11">Belongs to the nuclear hormone receptor family.</text>
</comment>
<dbReference type="InterPro" id="IPR049636">
    <property type="entry name" value="HNF4-like_DBD"/>
</dbReference>
<evidence type="ECO:0000256" key="12">
    <source>
        <dbReference type="SAM" id="MobiDB-lite"/>
    </source>
</evidence>
<keyword evidence="5 11" id="KW-0862">Zinc</keyword>
<sequence length="436" mass="50935">MPPIKNPKFVCSICEEKADGYHFGIVSCRACAAFFRRYVASKLKYVCRFEDNCEINKNKRVMCRSCRIKKCYSAGMKPEEVQVSRETPSKAQQSLSPNTNSPDDIITMSTNDAGITSQIHEISSTSLCSTSNAYQGNIYLRNSNSISPFIRSKLHQIIENCSVNYIFDETTLSPHYPTLVQMYMGYHRLLARRDQIFIRPFSNEGIRIYTLQDVFNVHKFANMNRLDLDGIAEMLEAFPGYKYLVIDEKVSLFKQFYSHFLILERIYESYRLLGTRIDDQKIVLVNGDVYEYQTMKVDIQEISDMSPEQVDAYIKPWFKIAPRKMLEPMKKLAPTETEMMFAFGYILWNIQENESKFCPETILFAKNMRSMLLDELSAYYKIELPTLNGVRRVGELMDLMNMTEKLVMQRNEHILLNKIFKYFKKDVFFHGLFDID</sequence>
<evidence type="ECO:0000256" key="6">
    <source>
        <dbReference type="ARBA" id="ARBA00023015"/>
    </source>
</evidence>
<dbReference type="PROSITE" id="PS51843">
    <property type="entry name" value="NR_LBD"/>
    <property type="match status" value="1"/>
</dbReference>
<evidence type="ECO:0000256" key="8">
    <source>
        <dbReference type="ARBA" id="ARBA00023163"/>
    </source>
</evidence>
<dbReference type="GO" id="GO:0003700">
    <property type="term" value="F:DNA-binding transcription factor activity"/>
    <property type="evidence" value="ECO:0007669"/>
    <property type="project" value="InterPro"/>
</dbReference>
<dbReference type="Gene3D" id="3.30.50.10">
    <property type="entry name" value="Erythroid Transcription Factor GATA-1, subunit A"/>
    <property type="match status" value="1"/>
</dbReference>
<dbReference type="InterPro" id="IPR001628">
    <property type="entry name" value="Znf_hrmn_rcpt"/>
</dbReference>
<protein>
    <submittedName>
        <fullName evidence="16">NR LBD domain-containing protein</fullName>
    </submittedName>
</protein>
<dbReference type="InterPro" id="IPR013088">
    <property type="entry name" value="Znf_NHR/GATA"/>
</dbReference>
<feature type="domain" description="Nuclear receptor" evidence="13">
    <location>
        <begin position="8"/>
        <end position="83"/>
    </location>
</feature>
<accession>A0A914E1X9</accession>
<dbReference type="AlphaFoldDB" id="A0A914E1X9"/>
<dbReference type="Pfam" id="PF00105">
    <property type="entry name" value="zf-C4"/>
    <property type="match status" value="1"/>
</dbReference>
<dbReference type="PANTHER" id="PTHR45680:SF23">
    <property type="entry name" value="NUCLEAR HORMONE RECEPTOR FAMILY"/>
    <property type="match status" value="1"/>
</dbReference>
<reference evidence="16" key="1">
    <citation type="submission" date="2022-11" db="UniProtKB">
        <authorList>
            <consortium name="WormBaseParasite"/>
        </authorList>
    </citation>
    <scope>IDENTIFICATION</scope>
</reference>
<evidence type="ECO:0000256" key="5">
    <source>
        <dbReference type="ARBA" id="ARBA00022833"/>
    </source>
</evidence>
<feature type="domain" description="NR LBD" evidence="14">
    <location>
        <begin position="171"/>
        <end position="436"/>
    </location>
</feature>
<keyword evidence="6 11" id="KW-0805">Transcription regulation</keyword>
<keyword evidence="7 11" id="KW-0238">DNA-binding</keyword>
<evidence type="ECO:0000259" key="14">
    <source>
        <dbReference type="PROSITE" id="PS51843"/>
    </source>
</evidence>
<evidence type="ECO:0000256" key="10">
    <source>
        <dbReference type="ARBA" id="ARBA00023242"/>
    </source>
</evidence>
<feature type="region of interest" description="Disordered" evidence="12">
    <location>
        <begin position="82"/>
        <end position="103"/>
    </location>
</feature>
<keyword evidence="10 11" id="KW-0539">Nucleus</keyword>
<dbReference type="GO" id="GO:0005634">
    <property type="term" value="C:nucleus"/>
    <property type="evidence" value="ECO:0007669"/>
    <property type="project" value="UniProtKB-SubCell"/>
</dbReference>
<dbReference type="SUPFAM" id="SSF57716">
    <property type="entry name" value="Glucocorticoid receptor-like (DNA-binding domain)"/>
    <property type="match status" value="1"/>
</dbReference>
<dbReference type="InterPro" id="IPR051152">
    <property type="entry name" value="C.elegans_Orphan_NR"/>
</dbReference>
<dbReference type="GO" id="GO:0000978">
    <property type="term" value="F:RNA polymerase II cis-regulatory region sequence-specific DNA binding"/>
    <property type="evidence" value="ECO:0007669"/>
    <property type="project" value="InterPro"/>
</dbReference>
<evidence type="ECO:0000256" key="7">
    <source>
        <dbReference type="ARBA" id="ARBA00023125"/>
    </source>
</evidence>
<name>A0A914E1X9_9BILA</name>
<dbReference type="SMART" id="SM00399">
    <property type="entry name" value="ZnF_C4"/>
    <property type="match status" value="1"/>
</dbReference>
<evidence type="ECO:0000256" key="4">
    <source>
        <dbReference type="ARBA" id="ARBA00022771"/>
    </source>
</evidence>